<evidence type="ECO:0000313" key="2">
    <source>
        <dbReference type="EnsemblPlants" id="KRH70530"/>
    </source>
</evidence>
<dbReference type="EnsemblPlants" id="KRH70530">
    <property type="protein sequence ID" value="KRH70530"/>
    <property type="gene ID" value="GLYMA_02G095800"/>
</dbReference>
<evidence type="ECO:0000313" key="3">
    <source>
        <dbReference type="Proteomes" id="UP000008827"/>
    </source>
</evidence>
<dbReference type="AlphaFoldDB" id="A0A0R0L017"/>
<evidence type="ECO:0000313" key="1">
    <source>
        <dbReference type="EMBL" id="KRH70530.1"/>
    </source>
</evidence>
<reference evidence="2" key="2">
    <citation type="submission" date="2018-02" db="UniProtKB">
        <authorList>
            <consortium name="EnsemblPlants"/>
        </authorList>
    </citation>
    <scope>IDENTIFICATION</scope>
    <source>
        <strain evidence="2">Williams 82</strain>
    </source>
</reference>
<accession>A0A0R0L017</accession>
<organism evidence="1">
    <name type="scientific">Glycine max</name>
    <name type="common">Soybean</name>
    <name type="synonym">Glycine hispida</name>
    <dbReference type="NCBI Taxonomy" id="3847"/>
    <lineage>
        <taxon>Eukaryota</taxon>
        <taxon>Viridiplantae</taxon>
        <taxon>Streptophyta</taxon>
        <taxon>Embryophyta</taxon>
        <taxon>Tracheophyta</taxon>
        <taxon>Spermatophyta</taxon>
        <taxon>Magnoliopsida</taxon>
        <taxon>eudicotyledons</taxon>
        <taxon>Gunneridae</taxon>
        <taxon>Pentapetalae</taxon>
        <taxon>rosids</taxon>
        <taxon>fabids</taxon>
        <taxon>Fabales</taxon>
        <taxon>Fabaceae</taxon>
        <taxon>Papilionoideae</taxon>
        <taxon>50 kb inversion clade</taxon>
        <taxon>NPAAA clade</taxon>
        <taxon>indigoferoid/millettioid clade</taxon>
        <taxon>Phaseoleae</taxon>
        <taxon>Glycine</taxon>
        <taxon>Glycine subgen. Soja</taxon>
    </lineage>
</organism>
<proteinExistence type="predicted"/>
<dbReference type="Proteomes" id="UP000008827">
    <property type="component" value="Chromosome 2"/>
</dbReference>
<keyword evidence="3" id="KW-1185">Reference proteome</keyword>
<sequence length="96" mass="11032">MHGVVFALSTPKPDAATDVSQLQQWVQANKACRHTLLSVLSTNLFDVYCSYKESKEICDSLILKYTVENVVKQRFIIAKLLSLDHERRKRHQDANQ</sequence>
<protein>
    <submittedName>
        <fullName evidence="1 2">Uncharacterized protein</fullName>
    </submittedName>
</protein>
<dbReference type="EMBL" id="CM000835">
    <property type="protein sequence ID" value="KRH70530.1"/>
    <property type="molecule type" value="Genomic_DNA"/>
</dbReference>
<dbReference type="Gramene" id="KRH70530">
    <property type="protein sequence ID" value="KRH70530"/>
    <property type="gene ID" value="GLYMA_02G095800"/>
</dbReference>
<reference evidence="1" key="3">
    <citation type="submission" date="2018-07" db="EMBL/GenBank/DDBJ databases">
        <title>WGS assembly of Glycine max.</title>
        <authorList>
            <person name="Schmutz J."/>
            <person name="Cannon S."/>
            <person name="Schlueter J."/>
            <person name="Ma J."/>
            <person name="Mitros T."/>
            <person name="Nelson W."/>
            <person name="Hyten D."/>
            <person name="Song Q."/>
            <person name="Thelen J."/>
            <person name="Cheng J."/>
            <person name="Xu D."/>
            <person name="Hellsten U."/>
            <person name="May G."/>
            <person name="Yu Y."/>
            <person name="Sakurai T."/>
            <person name="Umezawa T."/>
            <person name="Bhattacharyya M."/>
            <person name="Sandhu D."/>
            <person name="Valliyodan B."/>
            <person name="Lindquist E."/>
            <person name="Peto M."/>
            <person name="Grant D."/>
            <person name="Shu S."/>
            <person name="Goodstein D."/>
            <person name="Barry K."/>
            <person name="Futrell-Griggs M."/>
            <person name="Abernathy B."/>
            <person name="Du J."/>
            <person name="Tian Z."/>
            <person name="Zhu L."/>
            <person name="Gill N."/>
            <person name="Joshi T."/>
            <person name="Libault M."/>
            <person name="Sethuraman A."/>
            <person name="Zhang X."/>
            <person name="Shinozaki K."/>
            <person name="Nguyen H."/>
            <person name="Wing R."/>
            <person name="Cregan P."/>
            <person name="Specht J."/>
            <person name="Grimwood J."/>
            <person name="Rokhsar D."/>
            <person name="Stacey G."/>
            <person name="Shoemaker R."/>
            <person name="Jackson S."/>
        </authorList>
    </citation>
    <scope>NUCLEOTIDE SEQUENCE</scope>
    <source>
        <tissue evidence="1">Callus</tissue>
    </source>
</reference>
<dbReference type="InParanoid" id="A0A0R0L017"/>
<gene>
    <name evidence="1" type="ORF">GLYMA_02G095800</name>
</gene>
<reference evidence="1 2" key="1">
    <citation type="journal article" date="2010" name="Nature">
        <title>Genome sequence of the palaeopolyploid soybean.</title>
        <authorList>
            <person name="Schmutz J."/>
            <person name="Cannon S.B."/>
            <person name="Schlueter J."/>
            <person name="Ma J."/>
            <person name="Mitros T."/>
            <person name="Nelson W."/>
            <person name="Hyten D.L."/>
            <person name="Song Q."/>
            <person name="Thelen J.J."/>
            <person name="Cheng J."/>
            <person name="Xu D."/>
            <person name="Hellsten U."/>
            <person name="May G.D."/>
            <person name="Yu Y."/>
            <person name="Sakurai T."/>
            <person name="Umezawa T."/>
            <person name="Bhattacharyya M.K."/>
            <person name="Sandhu D."/>
            <person name="Valliyodan B."/>
            <person name="Lindquist E."/>
            <person name="Peto M."/>
            <person name="Grant D."/>
            <person name="Shu S."/>
            <person name="Goodstein D."/>
            <person name="Barry K."/>
            <person name="Futrell-Griggs M."/>
            <person name="Abernathy B."/>
            <person name="Du J."/>
            <person name="Tian Z."/>
            <person name="Zhu L."/>
            <person name="Gill N."/>
            <person name="Joshi T."/>
            <person name="Libault M."/>
            <person name="Sethuraman A."/>
            <person name="Zhang X.-C."/>
            <person name="Shinozaki K."/>
            <person name="Nguyen H.T."/>
            <person name="Wing R.A."/>
            <person name="Cregan P."/>
            <person name="Specht J."/>
            <person name="Grimwood J."/>
            <person name="Rokhsar D."/>
            <person name="Stacey G."/>
            <person name="Shoemaker R.C."/>
            <person name="Jackson S.A."/>
        </authorList>
    </citation>
    <scope>NUCLEOTIDE SEQUENCE</scope>
    <source>
        <strain evidence="2">cv. Williams 82</strain>
        <tissue evidence="1">Callus</tissue>
    </source>
</reference>
<name>A0A0R0L017_SOYBN</name>
<dbReference type="OMA" id="VCYHTIL"/>